<dbReference type="GO" id="GO:0016020">
    <property type="term" value="C:membrane"/>
    <property type="evidence" value="ECO:0007669"/>
    <property type="project" value="InterPro"/>
</dbReference>
<dbReference type="InterPro" id="IPR043148">
    <property type="entry name" value="TagF_C"/>
</dbReference>
<sequence>MNNIALQIEQFISMSSKSLKSFLSTDKKNIVILAYYPTYRKQFGSLILKLKEKYNVISVVDRILNDEFERSAHHNLLFPWRVIENGQTYYLDADIEGIDLILTADEVGYNDGKIDREFLSKSAKRMYFPHSLLEATGVKDYYDYIVVPSSVAMQTYEKNLKDSKVKLLPCGYPKLDLSIENYSYKSENIISFAPTLRFFDASKYSNLNLISGVESNLIEWLLENTKYKILIHAHPVSFQNKHNFYELIKAKFKDSDRVCFDENLGGDYFNRSDFLITDISTTAFTYSFSTLRPSFFYKHYEFKNEIEKYIDKITPNGISDSFEVLRQGIERIDFKIMQEKIKSFREEVIYNVGSSSEFIVNQIDAILQGEI</sequence>
<name>A0A2W6MXU8_9HELI</name>
<dbReference type="Pfam" id="PF04464">
    <property type="entry name" value="Glyphos_transf"/>
    <property type="match status" value="1"/>
</dbReference>
<evidence type="ECO:0000313" key="2">
    <source>
        <dbReference type="Proteomes" id="UP000249746"/>
    </source>
</evidence>
<dbReference type="GO" id="GO:0047355">
    <property type="term" value="F:CDP-glycerol glycerophosphotransferase activity"/>
    <property type="evidence" value="ECO:0007669"/>
    <property type="project" value="InterPro"/>
</dbReference>
<dbReference type="InterPro" id="IPR007554">
    <property type="entry name" value="Glycerophosphate_synth"/>
</dbReference>
<evidence type="ECO:0000313" key="1">
    <source>
        <dbReference type="EMBL" id="PZT48058.1"/>
    </source>
</evidence>
<reference evidence="1 2" key="1">
    <citation type="submission" date="2017-03" db="EMBL/GenBank/DDBJ databases">
        <title>Genomic and clinical evidence uncovers the enterohepatic species Helicobacter valdiviensis as a potential human intestinal pathogen.</title>
        <authorList>
            <person name="Fresia P."/>
            <person name="Jara R."/>
            <person name="Sierra R."/>
            <person name="Ferres I."/>
            <person name="Greif G."/>
            <person name="Iraola G."/>
            <person name="Collado L."/>
        </authorList>
    </citation>
    <scope>NUCLEOTIDE SEQUENCE [LARGE SCALE GENOMIC DNA]</scope>
    <source>
        <strain evidence="1 2">WBE14</strain>
    </source>
</reference>
<dbReference type="RefSeq" id="WP_111229862.1">
    <property type="nucleotide sequence ID" value="NZ_NBIU01000014.1"/>
</dbReference>
<comment type="caution">
    <text evidence="1">The sequence shown here is derived from an EMBL/GenBank/DDBJ whole genome shotgun (WGS) entry which is preliminary data.</text>
</comment>
<protein>
    <recommendedName>
        <fullName evidence="3">CDP-glycerol--glycerophosphate glycerophosphotransferase</fullName>
    </recommendedName>
</protein>
<gene>
    <name evidence="1" type="ORF">B6S12_05785</name>
</gene>
<evidence type="ECO:0008006" key="3">
    <source>
        <dbReference type="Google" id="ProtNLM"/>
    </source>
</evidence>
<organism evidence="1 2">
    <name type="scientific">Helicobacter valdiviensis</name>
    <dbReference type="NCBI Taxonomy" id="1458358"/>
    <lineage>
        <taxon>Bacteria</taxon>
        <taxon>Pseudomonadati</taxon>
        <taxon>Campylobacterota</taxon>
        <taxon>Epsilonproteobacteria</taxon>
        <taxon>Campylobacterales</taxon>
        <taxon>Helicobacteraceae</taxon>
        <taxon>Helicobacter</taxon>
    </lineage>
</organism>
<dbReference type="Proteomes" id="UP000249746">
    <property type="component" value="Unassembled WGS sequence"/>
</dbReference>
<dbReference type="AlphaFoldDB" id="A0A2W6MXU8"/>
<proteinExistence type="predicted"/>
<dbReference type="EMBL" id="NBIU01000014">
    <property type="protein sequence ID" value="PZT48058.1"/>
    <property type="molecule type" value="Genomic_DNA"/>
</dbReference>
<dbReference type="OrthoDB" id="5323532at2"/>
<dbReference type="Gene3D" id="3.40.50.12580">
    <property type="match status" value="1"/>
</dbReference>
<keyword evidence="2" id="KW-1185">Reference proteome</keyword>
<accession>A0A2W6MXU8</accession>